<evidence type="ECO:0000256" key="4">
    <source>
        <dbReference type="ARBA" id="ARBA00023242"/>
    </source>
</evidence>
<feature type="domain" description="RRM" evidence="7">
    <location>
        <begin position="184"/>
        <end position="262"/>
    </location>
</feature>
<dbReference type="SMART" id="SM00360">
    <property type="entry name" value="RRM"/>
    <property type="match status" value="2"/>
</dbReference>
<dbReference type="Gene3D" id="3.30.70.330">
    <property type="match status" value="3"/>
</dbReference>
<dbReference type="Proteomes" id="UP000663824">
    <property type="component" value="Unassembled WGS sequence"/>
</dbReference>
<dbReference type="PANTHER" id="PTHR23236">
    <property type="entry name" value="EUKARYOTIC TRANSLATION INITIATION FACTOR 4B/4H"/>
    <property type="match status" value="1"/>
</dbReference>
<sequence>MTSDLSALFNNAKKVTLVSVPVKEESENEAVEEEAVVESKKRKIIEEREYEDPSVVNAQTVFVGNVPIGCTQKELRTLFSQYGTVKSVRLRNLELRTLFSQYGTVKSVRLRNLIPLNPKQGKRLAFIKKEFHPLQKTITAYIRFTDETEAEDATSLNGHLYKEHHLRVDVAHDLDTNTKHDHKRSIFIGNLPFDANDDDVWKVFEECGEIDSVRLVRDRATSVGKGFGYVLFQDEASVGLALRMNENCKIGNRMIRIKTAVKKPKHVKPKMSTKKPRRAKDKFISKKSVRSDTNDGVMQGRVEKRPSVKLRKEKQKKNKKNHSTKTNNANKDVIQFQKKK</sequence>
<feature type="compositionally biased region" description="Basic residues" evidence="6">
    <location>
        <begin position="262"/>
        <end position="280"/>
    </location>
</feature>
<dbReference type="CDD" id="cd12395">
    <property type="entry name" value="RRM2_RBM34"/>
    <property type="match status" value="1"/>
</dbReference>
<evidence type="ECO:0000313" key="9">
    <source>
        <dbReference type="Proteomes" id="UP000663824"/>
    </source>
</evidence>
<keyword evidence="4" id="KW-0539">Nucleus</keyword>
<accession>A0A816WU82</accession>
<name>A0A816WU82_9BILA</name>
<dbReference type="InterPro" id="IPR012677">
    <property type="entry name" value="Nucleotide-bd_a/b_plait_sf"/>
</dbReference>
<feature type="domain" description="RRM" evidence="7">
    <location>
        <begin position="59"/>
        <end position="173"/>
    </location>
</feature>
<evidence type="ECO:0000259" key="7">
    <source>
        <dbReference type="PROSITE" id="PS50102"/>
    </source>
</evidence>
<evidence type="ECO:0000256" key="6">
    <source>
        <dbReference type="SAM" id="MobiDB-lite"/>
    </source>
</evidence>
<gene>
    <name evidence="8" type="ORF">MBJ925_LOCUS29035</name>
</gene>
<dbReference type="PROSITE" id="PS50102">
    <property type="entry name" value="RRM"/>
    <property type="match status" value="2"/>
</dbReference>
<protein>
    <recommendedName>
        <fullName evidence="7">RRM domain-containing protein</fullName>
    </recommendedName>
</protein>
<evidence type="ECO:0000256" key="1">
    <source>
        <dbReference type="ARBA" id="ARBA00004604"/>
    </source>
</evidence>
<dbReference type="InterPro" id="IPR035979">
    <property type="entry name" value="RBD_domain_sf"/>
</dbReference>
<organism evidence="8 9">
    <name type="scientific">Rotaria magnacalcarata</name>
    <dbReference type="NCBI Taxonomy" id="392030"/>
    <lineage>
        <taxon>Eukaryota</taxon>
        <taxon>Metazoa</taxon>
        <taxon>Spiralia</taxon>
        <taxon>Gnathifera</taxon>
        <taxon>Rotifera</taxon>
        <taxon>Eurotatoria</taxon>
        <taxon>Bdelloidea</taxon>
        <taxon>Philodinida</taxon>
        <taxon>Philodinidae</taxon>
        <taxon>Rotaria</taxon>
    </lineage>
</organism>
<proteinExistence type="inferred from homology"/>
<feature type="compositionally biased region" description="Basic and acidic residues" evidence="6">
    <location>
        <begin position="281"/>
        <end position="293"/>
    </location>
</feature>
<dbReference type="GO" id="GO:0000463">
    <property type="term" value="P:maturation of LSU-rRNA from tricistronic rRNA transcript (SSU-rRNA, 5.8S rRNA, LSU-rRNA)"/>
    <property type="evidence" value="ECO:0007669"/>
    <property type="project" value="TreeGrafter"/>
</dbReference>
<feature type="region of interest" description="Disordered" evidence="6">
    <location>
        <begin position="262"/>
        <end position="340"/>
    </location>
</feature>
<dbReference type="PANTHER" id="PTHR23236:SF25">
    <property type="entry name" value="RNA-BINDING PROTEIN 34"/>
    <property type="match status" value="1"/>
</dbReference>
<evidence type="ECO:0000313" key="8">
    <source>
        <dbReference type="EMBL" id="CAF2138435.1"/>
    </source>
</evidence>
<dbReference type="Pfam" id="PF00076">
    <property type="entry name" value="RRM_1"/>
    <property type="match status" value="2"/>
</dbReference>
<dbReference type="AlphaFoldDB" id="A0A816WU82"/>
<dbReference type="GO" id="GO:0005730">
    <property type="term" value="C:nucleolus"/>
    <property type="evidence" value="ECO:0007669"/>
    <property type="project" value="UniProtKB-SubCell"/>
</dbReference>
<dbReference type="InterPro" id="IPR000504">
    <property type="entry name" value="RRM_dom"/>
</dbReference>
<keyword evidence="3 5" id="KW-0694">RNA-binding</keyword>
<dbReference type="GO" id="GO:0019843">
    <property type="term" value="F:rRNA binding"/>
    <property type="evidence" value="ECO:0007669"/>
    <property type="project" value="TreeGrafter"/>
</dbReference>
<comment type="subcellular location">
    <subcellularLocation>
        <location evidence="1">Nucleus</location>
        <location evidence="1">Nucleolus</location>
    </subcellularLocation>
</comment>
<evidence type="ECO:0000256" key="5">
    <source>
        <dbReference type="PROSITE-ProRule" id="PRU00176"/>
    </source>
</evidence>
<evidence type="ECO:0000256" key="3">
    <source>
        <dbReference type="ARBA" id="ARBA00022884"/>
    </source>
</evidence>
<dbReference type="InterPro" id="IPR034221">
    <property type="entry name" value="RBM34_RRM2"/>
</dbReference>
<dbReference type="CDD" id="cd12394">
    <property type="entry name" value="RRM1_RBM34"/>
    <property type="match status" value="1"/>
</dbReference>
<dbReference type="SUPFAM" id="SSF54928">
    <property type="entry name" value="RNA-binding domain, RBD"/>
    <property type="match status" value="2"/>
</dbReference>
<reference evidence="8" key="1">
    <citation type="submission" date="2021-02" db="EMBL/GenBank/DDBJ databases">
        <authorList>
            <person name="Nowell W R."/>
        </authorList>
    </citation>
    <scope>NUCLEOTIDE SEQUENCE</scope>
</reference>
<dbReference type="EMBL" id="CAJNRE010015559">
    <property type="protein sequence ID" value="CAF2138435.1"/>
    <property type="molecule type" value="Genomic_DNA"/>
</dbReference>
<comment type="caution">
    <text evidence="8">The sequence shown here is derived from an EMBL/GenBank/DDBJ whole genome shotgun (WGS) entry which is preliminary data.</text>
</comment>
<comment type="similarity">
    <text evidence="2">Belongs to the RRM RBM34 family.</text>
</comment>
<feature type="compositionally biased region" description="Basic residues" evidence="6">
    <location>
        <begin position="307"/>
        <end position="323"/>
    </location>
</feature>
<evidence type="ECO:0000256" key="2">
    <source>
        <dbReference type="ARBA" id="ARBA00007077"/>
    </source>
</evidence>